<evidence type="ECO:0000256" key="1">
    <source>
        <dbReference type="ARBA" id="ARBA00004123"/>
    </source>
</evidence>
<feature type="region of interest" description="Disordered" evidence="9">
    <location>
        <begin position="134"/>
        <end position="155"/>
    </location>
</feature>
<evidence type="ECO:0000256" key="2">
    <source>
        <dbReference type="ARBA" id="ARBA00004496"/>
    </source>
</evidence>
<comment type="similarity">
    <text evidence="4">Belongs to the ELP4 family.</text>
</comment>
<dbReference type="InterPro" id="IPR027417">
    <property type="entry name" value="P-loop_NTPase"/>
</dbReference>
<dbReference type="GO" id="GO:0033588">
    <property type="term" value="C:elongator holoenzyme complex"/>
    <property type="evidence" value="ECO:0007669"/>
    <property type="project" value="InterPro"/>
</dbReference>
<feature type="non-terminal residue" evidence="10">
    <location>
        <position position="176"/>
    </location>
</feature>
<dbReference type="GO" id="GO:0005737">
    <property type="term" value="C:cytoplasm"/>
    <property type="evidence" value="ECO:0007669"/>
    <property type="project" value="UniProtKB-SubCell"/>
</dbReference>
<protein>
    <recommendedName>
        <fullName evidence="5">Elongator complex protein 4</fullName>
    </recommendedName>
</protein>
<proteinExistence type="inferred from homology"/>
<dbReference type="AlphaFoldDB" id="A0A433Q1C9"/>
<dbReference type="GO" id="GO:0008023">
    <property type="term" value="C:transcription elongation factor complex"/>
    <property type="evidence" value="ECO:0007669"/>
    <property type="project" value="TreeGrafter"/>
</dbReference>
<dbReference type="EMBL" id="RBNJ01019134">
    <property type="protein sequence ID" value="RUS23623.1"/>
    <property type="molecule type" value="Genomic_DNA"/>
</dbReference>
<keyword evidence="8" id="KW-0539">Nucleus</keyword>
<comment type="subcellular location">
    <subcellularLocation>
        <location evidence="2">Cytoplasm</location>
    </subcellularLocation>
    <subcellularLocation>
        <location evidence="1">Nucleus</location>
    </subcellularLocation>
</comment>
<comment type="pathway">
    <text evidence="3">tRNA modification; 5-methoxycarbonylmethyl-2-thiouridine-tRNA biosynthesis.</text>
</comment>
<keyword evidence="6" id="KW-0963">Cytoplasm</keyword>
<dbReference type="Pfam" id="PF05625">
    <property type="entry name" value="PAXNEB"/>
    <property type="match status" value="1"/>
</dbReference>
<dbReference type="InterPro" id="IPR008728">
    <property type="entry name" value="Elongator_complex_protein_4"/>
</dbReference>
<evidence type="ECO:0000256" key="9">
    <source>
        <dbReference type="SAM" id="MobiDB-lite"/>
    </source>
</evidence>
<evidence type="ECO:0000256" key="8">
    <source>
        <dbReference type="ARBA" id="ARBA00023242"/>
    </source>
</evidence>
<evidence type="ECO:0000256" key="4">
    <source>
        <dbReference type="ARBA" id="ARBA00007573"/>
    </source>
</evidence>
<accession>A0A433Q1C9</accession>
<evidence type="ECO:0000256" key="3">
    <source>
        <dbReference type="ARBA" id="ARBA00005043"/>
    </source>
</evidence>
<evidence type="ECO:0000256" key="7">
    <source>
        <dbReference type="ARBA" id="ARBA00022694"/>
    </source>
</evidence>
<dbReference type="PANTHER" id="PTHR12896">
    <property type="entry name" value="PAX6 NEIGHBOR PROTEIN PAXNEB"/>
    <property type="match status" value="1"/>
</dbReference>
<sequence>MDDIPLRMPDGACLLADGYDASGGRAPEAMIEESMSEGEECVHGVWEGWKGKGGKGKEERKGKKGRSFLKALARGGVPIGTVLLIKEDRRTAYAHLLLKYFLAQGIASGHHVALVSKDERPADMVRDLMWVVEEGEGENDKDGKERAGGEDDDDSLNIAWRYRGLKKFETEVQSRS</sequence>
<dbReference type="UniPathway" id="UPA00988"/>
<gene>
    <name evidence="10" type="ORF">BC938DRAFT_474868</name>
</gene>
<dbReference type="Proteomes" id="UP000274822">
    <property type="component" value="Unassembled WGS sequence"/>
</dbReference>
<evidence type="ECO:0000256" key="5">
    <source>
        <dbReference type="ARBA" id="ARBA00020265"/>
    </source>
</evidence>
<reference evidence="10 11" key="1">
    <citation type="journal article" date="2018" name="New Phytol.">
        <title>Phylogenomics of Endogonaceae and evolution of mycorrhizas within Mucoromycota.</title>
        <authorList>
            <person name="Chang Y."/>
            <person name="Desiro A."/>
            <person name="Na H."/>
            <person name="Sandor L."/>
            <person name="Lipzen A."/>
            <person name="Clum A."/>
            <person name="Barry K."/>
            <person name="Grigoriev I.V."/>
            <person name="Martin F.M."/>
            <person name="Stajich J.E."/>
            <person name="Smith M.E."/>
            <person name="Bonito G."/>
            <person name="Spatafora J.W."/>
        </authorList>
    </citation>
    <scope>NUCLEOTIDE SEQUENCE [LARGE SCALE GENOMIC DNA]</scope>
    <source>
        <strain evidence="10 11">AD002</strain>
    </source>
</reference>
<comment type="caution">
    <text evidence="10">The sequence shown here is derived from an EMBL/GenBank/DDBJ whole genome shotgun (WGS) entry which is preliminary data.</text>
</comment>
<evidence type="ECO:0000313" key="10">
    <source>
        <dbReference type="EMBL" id="RUS23623.1"/>
    </source>
</evidence>
<name>A0A433Q1C9_9FUNG</name>
<evidence type="ECO:0000313" key="11">
    <source>
        <dbReference type="Proteomes" id="UP000274822"/>
    </source>
</evidence>
<dbReference type="PANTHER" id="PTHR12896:SF1">
    <property type="entry name" value="ELONGATOR COMPLEX PROTEIN 4"/>
    <property type="match status" value="1"/>
</dbReference>
<evidence type="ECO:0000256" key="6">
    <source>
        <dbReference type="ARBA" id="ARBA00022490"/>
    </source>
</evidence>
<keyword evidence="11" id="KW-1185">Reference proteome</keyword>
<dbReference type="GO" id="GO:0002098">
    <property type="term" value="P:tRNA wobble uridine modification"/>
    <property type="evidence" value="ECO:0007669"/>
    <property type="project" value="InterPro"/>
</dbReference>
<feature type="compositionally biased region" description="Basic and acidic residues" evidence="9">
    <location>
        <begin position="138"/>
        <end position="149"/>
    </location>
</feature>
<organism evidence="10 11">
    <name type="scientific">Jimgerdemannia flammicorona</name>
    <dbReference type="NCBI Taxonomy" id="994334"/>
    <lineage>
        <taxon>Eukaryota</taxon>
        <taxon>Fungi</taxon>
        <taxon>Fungi incertae sedis</taxon>
        <taxon>Mucoromycota</taxon>
        <taxon>Mucoromycotina</taxon>
        <taxon>Endogonomycetes</taxon>
        <taxon>Endogonales</taxon>
        <taxon>Endogonaceae</taxon>
        <taxon>Jimgerdemannia</taxon>
    </lineage>
</organism>
<dbReference type="Gene3D" id="3.40.50.300">
    <property type="entry name" value="P-loop containing nucleotide triphosphate hydrolases"/>
    <property type="match status" value="1"/>
</dbReference>
<keyword evidence="7" id="KW-0819">tRNA processing</keyword>